<keyword evidence="1" id="KW-0677">Repeat</keyword>
<dbReference type="Proteomes" id="UP001165289">
    <property type="component" value="Unassembled WGS sequence"/>
</dbReference>
<feature type="repeat" description="NHL" evidence="2">
    <location>
        <begin position="235"/>
        <end position="278"/>
    </location>
</feature>
<dbReference type="InterPro" id="IPR050952">
    <property type="entry name" value="TRIM-NHL_E3_ligases"/>
</dbReference>
<dbReference type="SUPFAM" id="SSF101898">
    <property type="entry name" value="NHL repeat"/>
    <property type="match status" value="1"/>
</dbReference>
<sequence>MATKIDLNDDVDLDTFENIKGKIEEVFDNLSFRIQKRKNFLLQLVIILKDKYENMEITRLARIDDLTKAQYSAEQISLRRNENVSIREEIAKMFRNRHDVLKIPTPFPTLTFNTSLLTDLQNMINSFGEVLECDSIDYSLKEEPKVAIGKNGKRKGEFNSPRGIAINENEGNIFVADRENSRMQVLTMEGGCVCEFGKDELKSPYGVAVNDEHIFITDTFHHAVFKYSCSPIQFVGKAGTKGKSDGQLNKPCGLSVDASGDVYITEYWNYRVSIFTKNLEFIKFIGNDILVHPKDVKLTYSLVIVLDLSFHCIHYFNRNGNHLSSCVTQGYQQQCLVYDPFFFCLDDSENIIISDRLNNCIKIVSKSGDLLQTIGRKGKEKGQLTKPKGICITKSGKIFVTSDNPKYALQSF</sequence>
<dbReference type="CDD" id="cd05819">
    <property type="entry name" value="NHL"/>
    <property type="match status" value="1"/>
</dbReference>
<dbReference type="InterPro" id="IPR011042">
    <property type="entry name" value="6-blade_b-propeller_TolB-like"/>
</dbReference>
<keyword evidence="4" id="KW-1185">Reference proteome</keyword>
<gene>
    <name evidence="3" type="ORF">LOD99_12527</name>
</gene>
<evidence type="ECO:0000256" key="1">
    <source>
        <dbReference type="ARBA" id="ARBA00022737"/>
    </source>
</evidence>
<dbReference type="GO" id="GO:0061630">
    <property type="term" value="F:ubiquitin protein ligase activity"/>
    <property type="evidence" value="ECO:0007669"/>
    <property type="project" value="TreeGrafter"/>
</dbReference>
<feature type="repeat" description="NHL" evidence="2">
    <location>
        <begin position="148"/>
        <end position="189"/>
    </location>
</feature>
<dbReference type="PROSITE" id="PS51125">
    <property type="entry name" value="NHL"/>
    <property type="match status" value="2"/>
</dbReference>
<organism evidence="3 4">
    <name type="scientific">Oopsacas minuta</name>
    <dbReference type="NCBI Taxonomy" id="111878"/>
    <lineage>
        <taxon>Eukaryota</taxon>
        <taxon>Metazoa</taxon>
        <taxon>Porifera</taxon>
        <taxon>Hexactinellida</taxon>
        <taxon>Hexasterophora</taxon>
        <taxon>Lyssacinosida</taxon>
        <taxon>Leucopsacidae</taxon>
        <taxon>Oopsacas</taxon>
    </lineage>
</organism>
<dbReference type="InterPro" id="IPR001258">
    <property type="entry name" value="NHL_repeat"/>
</dbReference>
<evidence type="ECO:0000313" key="4">
    <source>
        <dbReference type="Proteomes" id="UP001165289"/>
    </source>
</evidence>
<evidence type="ECO:0000256" key="2">
    <source>
        <dbReference type="PROSITE-ProRule" id="PRU00504"/>
    </source>
</evidence>
<name>A0AAV7JCH5_9METZ</name>
<accession>A0AAV7JCH5</accession>
<dbReference type="GO" id="GO:0043161">
    <property type="term" value="P:proteasome-mediated ubiquitin-dependent protein catabolic process"/>
    <property type="evidence" value="ECO:0007669"/>
    <property type="project" value="TreeGrafter"/>
</dbReference>
<evidence type="ECO:0000313" key="3">
    <source>
        <dbReference type="EMBL" id="KAI6646405.1"/>
    </source>
</evidence>
<comment type="caution">
    <text evidence="3">The sequence shown here is derived from an EMBL/GenBank/DDBJ whole genome shotgun (WGS) entry which is preliminary data.</text>
</comment>
<dbReference type="PANTHER" id="PTHR24104:SF25">
    <property type="entry name" value="PROTEIN LIN-41"/>
    <property type="match status" value="1"/>
</dbReference>
<dbReference type="AlphaFoldDB" id="A0AAV7JCH5"/>
<reference evidence="3 4" key="1">
    <citation type="journal article" date="2023" name="BMC Biol.">
        <title>The compact genome of the sponge Oopsacas minuta (Hexactinellida) is lacking key metazoan core genes.</title>
        <authorList>
            <person name="Santini S."/>
            <person name="Schenkelaars Q."/>
            <person name="Jourda C."/>
            <person name="Duchesne M."/>
            <person name="Belahbib H."/>
            <person name="Rocher C."/>
            <person name="Selva M."/>
            <person name="Riesgo A."/>
            <person name="Vervoort M."/>
            <person name="Leys S.P."/>
            <person name="Kodjabachian L."/>
            <person name="Le Bivic A."/>
            <person name="Borchiellini C."/>
            <person name="Claverie J.M."/>
            <person name="Renard E."/>
        </authorList>
    </citation>
    <scope>NUCLEOTIDE SEQUENCE [LARGE SCALE GENOMIC DNA]</scope>
    <source>
        <strain evidence="3">SPO-2</strain>
    </source>
</reference>
<dbReference type="GO" id="GO:0000209">
    <property type="term" value="P:protein polyubiquitination"/>
    <property type="evidence" value="ECO:0007669"/>
    <property type="project" value="TreeGrafter"/>
</dbReference>
<dbReference type="Gene3D" id="2.120.10.30">
    <property type="entry name" value="TolB, C-terminal domain"/>
    <property type="match status" value="2"/>
</dbReference>
<dbReference type="Pfam" id="PF01436">
    <property type="entry name" value="NHL"/>
    <property type="match status" value="1"/>
</dbReference>
<proteinExistence type="predicted"/>
<dbReference type="EMBL" id="JAKMXF010000354">
    <property type="protein sequence ID" value="KAI6646405.1"/>
    <property type="molecule type" value="Genomic_DNA"/>
</dbReference>
<protein>
    <submittedName>
        <fullName evidence="3">Uncharacterized protein</fullName>
    </submittedName>
</protein>
<dbReference type="GO" id="GO:0008270">
    <property type="term" value="F:zinc ion binding"/>
    <property type="evidence" value="ECO:0007669"/>
    <property type="project" value="UniProtKB-KW"/>
</dbReference>
<dbReference type="PANTHER" id="PTHR24104">
    <property type="entry name" value="E3 UBIQUITIN-PROTEIN LIGASE NHLRC1-RELATED"/>
    <property type="match status" value="1"/>
</dbReference>